<evidence type="ECO:0000256" key="7">
    <source>
        <dbReference type="ARBA" id="ARBA00023609"/>
    </source>
</evidence>
<dbReference type="PROSITE" id="PS50005">
    <property type="entry name" value="TPR"/>
    <property type="match status" value="1"/>
</dbReference>
<evidence type="ECO:0000256" key="2">
    <source>
        <dbReference type="ARBA" id="ARBA00022452"/>
    </source>
</evidence>
<evidence type="ECO:0000256" key="9">
    <source>
        <dbReference type="SAM" id="SignalP"/>
    </source>
</evidence>
<evidence type="ECO:0000256" key="4">
    <source>
        <dbReference type="ARBA" id="ARBA00022729"/>
    </source>
</evidence>
<evidence type="ECO:0000313" key="13">
    <source>
        <dbReference type="Proteomes" id="UP000540079"/>
    </source>
</evidence>
<keyword evidence="2" id="KW-1134">Transmembrane beta strand</keyword>
<name>A0A849CL65_PASMD</name>
<dbReference type="SUPFAM" id="SSF48452">
    <property type="entry name" value="TPR-like"/>
    <property type="match status" value="1"/>
</dbReference>
<dbReference type="InterPro" id="IPR007655">
    <property type="entry name" value="Slam_C"/>
</dbReference>
<evidence type="ECO:0000256" key="1">
    <source>
        <dbReference type="ARBA" id="ARBA00004571"/>
    </source>
</evidence>
<evidence type="ECO:0000256" key="3">
    <source>
        <dbReference type="ARBA" id="ARBA00022692"/>
    </source>
</evidence>
<feature type="domain" description="Surface lipoprotein assembly modifier N-terminal TPR repeats region" evidence="11">
    <location>
        <begin position="61"/>
        <end position="159"/>
    </location>
</feature>
<dbReference type="Proteomes" id="UP000540079">
    <property type="component" value="Unassembled WGS sequence"/>
</dbReference>
<dbReference type="Pfam" id="PF24575">
    <property type="entry name" value="TPR_Slam"/>
    <property type="match status" value="1"/>
</dbReference>
<dbReference type="Gene3D" id="1.25.40.10">
    <property type="entry name" value="Tetratricopeptide repeat domain"/>
    <property type="match status" value="1"/>
</dbReference>
<keyword evidence="6" id="KW-0998">Cell outer membrane</keyword>
<dbReference type="Pfam" id="PF04575">
    <property type="entry name" value="SlipAM"/>
    <property type="match status" value="1"/>
</dbReference>
<reference evidence="12 13" key="1">
    <citation type="journal article" date="2018" name="Front. Microbiol.">
        <title>Genetic and Phylogenetic Characteristics of Pasteurella multocida Isolates From Different Host Species.</title>
        <authorList>
            <person name="Peng Z."/>
            <person name="Liang W."/>
            <person name="Wang F."/>
            <person name="Xu Z."/>
            <person name="Xie Z."/>
            <person name="Lian Z."/>
            <person name="Hua L."/>
            <person name="Zhou R."/>
            <person name="Chen H."/>
            <person name="Wu B."/>
        </authorList>
    </citation>
    <scope>NUCLEOTIDE SEQUENCE [LARGE SCALE GENOMIC DNA]</scope>
    <source>
        <strain evidence="12 13">HNA06</strain>
    </source>
</reference>
<proteinExistence type="inferred from homology"/>
<evidence type="ECO:0000313" key="12">
    <source>
        <dbReference type="EMBL" id="NNI78976.1"/>
    </source>
</evidence>
<dbReference type="InterPro" id="IPR019734">
    <property type="entry name" value="TPR_rpt"/>
</dbReference>
<keyword evidence="4 9" id="KW-0732">Signal</keyword>
<keyword evidence="3" id="KW-0812">Transmembrane</keyword>
<organism evidence="12 13">
    <name type="scientific">Pasteurella multocida</name>
    <dbReference type="NCBI Taxonomy" id="747"/>
    <lineage>
        <taxon>Bacteria</taxon>
        <taxon>Pseudomonadati</taxon>
        <taxon>Pseudomonadota</taxon>
        <taxon>Gammaproteobacteria</taxon>
        <taxon>Pasteurellales</taxon>
        <taxon>Pasteurellaceae</taxon>
        <taxon>Pasteurella</taxon>
    </lineage>
</organism>
<accession>A0A849CL65</accession>
<dbReference type="RefSeq" id="WP_064964890.1">
    <property type="nucleotide sequence ID" value="NZ_CP090428.1"/>
</dbReference>
<dbReference type="InterPro" id="IPR011990">
    <property type="entry name" value="TPR-like_helical_dom_sf"/>
</dbReference>
<dbReference type="AlphaFoldDB" id="A0A849CL65"/>
<dbReference type="InterPro" id="IPR057556">
    <property type="entry name" value="TPR_Slam"/>
</dbReference>
<comment type="similarity">
    <text evidence="7">Belongs to the Slam family.</text>
</comment>
<sequence length="481" mass="56886">MKKYYLICLLSCYCTTTFADIQEQDALRLWKQHIQQLTQQQRESHTLNVSQTINEIIIEGQSFEVAPNALSVGQALYIALNQQLWQYVEKLLEQYKTFDEHKPELIWFAEGALARERGDFALAAQRYRQLLQVQPDFLRGQLDLARILFEDKKNAESTALFRKIAEQPLPSSVLGNIHDYQLALKQRESWSSSLTFGYLYNKNLNQSSQKEQCLLENQGQCLINRHSPEAINAYGWRYDFNTQRRISLRGHHGLAFYFNSYGQFYPHEHDYNENTLKTYGGYSFQSANTEITVAPFLEHNTFGNHRNYHSWGGHFEWTQNLSPRHLWNMQFEQKRLRYSEHYSSFSKANLSSLFSTWYYLYSPKTTLFGGVDWQYRYTPDQAQAYHLVGTRLGLNHQFDFGLNATVMTLLRHYNYQGYHAALEVTRKDHQQIYLAIFKMPQWNLKGFTPNLLFKHTRNRSNADYVYSYKQSEVQLNFEFQF</sequence>
<comment type="subcellular location">
    <subcellularLocation>
        <location evidence="1">Cell outer membrane</location>
        <topology evidence="1">Multi-pass membrane protein</topology>
    </subcellularLocation>
</comment>
<keyword evidence="8" id="KW-0802">TPR repeat</keyword>
<dbReference type="EMBL" id="PPVL01000005">
    <property type="protein sequence ID" value="NNI78976.1"/>
    <property type="molecule type" value="Genomic_DNA"/>
</dbReference>
<protein>
    <submittedName>
        <fullName evidence="12">DUF560 domain-containing protein</fullName>
    </submittedName>
</protein>
<comment type="caution">
    <text evidence="12">The sequence shown here is derived from an EMBL/GenBank/DDBJ whole genome shotgun (WGS) entry which is preliminary data.</text>
</comment>
<evidence type="ECO:0000259" key="10">
    <source>
        <dbReference type="Pfam" id="PF04575"/>
    </source>
</evidence>
<feature type="chain" id="PRO_5033042363" evidence="9">
    <location>
        <begin position="20"/>
        <end position="481"/>
    </location>
</feature>
<feature type="domain" description="Surface lipoprotein assembly modifier C-terminal" evidence="10">
    <location>
        <begin position="190"/>
        <end position="481"/>
    </location>
</feature>
<evidence type="ECO:0000256" key="5">
    <source>
        <dbReference type="ARBA" id="ARBA00023136"/>
    </source>
</evidence>
<feature type="repeat" description="TPR" evidence="8">
    <location>
        <begin position="104"/>
        <end position="137"/>
    </location>
</feature>
<gene>
    <name evidence="12" type="ORF">C2800_06020</name>
</gene>
<evidence type="ECO:0000256" key="6">
    <source>
        <dbReference type="ARBA" id="ARBA00023237"/>
    </source>
</evidence>
<dbReference type="GO" id="GO:0009279">
    <property type="term" value="C:cell outer membrane"/>
    <property type="evidence" value="ECO:0007669"/>
    <property type="project" value="UniProtKB-SubCell"/>
</dbReference>
<evidence type="ECO:0000256" key="8">
    <source>
        <dbReference type="PROSITE-ProRule" id="PRU00339"/>
    </source>
</evidence>
<evidence type="ECO:0000259" key="11">
    <source>
        <dbReference type="Pfam" id="PF24575"/>
    </source>
</evidence>
<feature type="signal peptide" evidence="9">
    <location>
        <begin position="1"/>
        <end position="19"/>
    </location>
</feature>
<keyword evidence="5" id="KW-0472">Membrane</keyword>